<keyword evidence="5 8" id="KW-0648">Protein biosynthesis</keyword>
<dbReference type="Gene3D" id="3.40.50.620">
    <property type="entry name" value="HUPs"/>
    <property type="match status" value="1"/>
</dbReference>
<comment type="function">
    <text evidence="8">Catalyzes the attachment of tyrosine to tRNA(Tyr) in a two-step reaction: tyrosine is first activated by ATP to form Tyr-AMP and then transferred to the acceptor end of tRNA(Tyr).</text>
</comment>
<dbReference type="SUPFAM" id="SSF52374">
    <property type="entry name" value="Nucleotidylyl transferase"/>
    <property type="match status" value="1"/>
</dbReference>
<evidence type="ECO:0000256" key="1">
    <source>
        <dbReference type="ARBA" id="ARBA00022598"/>
    </source>
</evidence>
<dbReference type="GO" id="GO:0004831">
    <property type="term" value="F:tyrosine-tRNA ligase activity"/>
    <property type="evidence" value="ECO:0007669"/>
    <property type="project" value="UniProtKB-EC"/>
</dbReference>
<feature type="binding site" evidence="8">
    <location>
        <position position="225"/>
    </location>
    <ligand>
        <name>ATP</name>
        <dbReference type="ChEBI" id="CHEBI:30616"/>
    </ligand>
</feature>
<dbReference type="Proteomes" id="UP001059252">
    <property type="component" value="Chromosome"/>
</dbReference>
<keyword evidence="6 8" id="KW-0030">Aminoacyl-tRNA synthetase</keyword>
<evidence type="ECO:0000256" key="7">
    <source>
        <dbReference type="ARBA" id="ARBA00048248"/>
    </source>
</evidence>
<dbReference type="Pfam" id="PF00579">
    <property type="entry name" value="tRNA-synt_1b"/>
    <property type="match status" value="1"/>
</dbReference>
<dbReference type="RefSeq" id="WP_258210746.1">
    <property type="nucleotide sequence ID" value="NZ_CP102734.1"/>
</dbReference>
<keyword evidence="1 8" id="KW-0436">Ligase</keyword>
<dbReference type="InterPro" id="IPR002307">
    <property type="entry name" value="Tyr-tRNA-ligase"/>
</dbReference>
<dbReference type="Gene3D" id="3.10.290.10">
    <property type="entry name" value="RNA-binding S4 domain"/>
    <property type="match status" value="1"/>
</dbReference>
<dbReference type="InterPro" id="IPR002305">
    <property type="entry name" value="aa-tRNA-synth_Ic"/>
</dbReference>
<dbReference type="NCBIfam" id="TIGR00234">
    <property type="entry name" value="tyrS"/>
    <property type="match status" value="1"/>
</dbReference>
<dbReference type="Gene3D" id="1.10.240.10">
    <property type="entry name" value="Tyrosyl-Transfer RNA Synthetase"/>
    <property type="match status" value="1"/>
</dbReference>
<feature type="binding site" evidence="8">
    <location>
        <position position="160"/>
    </location>
    <ligand>
        <name>L-tyrosine</name>
        <dbReference type="ChEBI" id="CHEBI:58315"/>
    </ligand>
</feature>
<keyword evidence="2 8" id="KW-0547">Nucleotide-binding</keyword>
<dbReference type="InterPro" id="IPR014729">
    <property type="entry name" value="Rossmann-like_a/b/a_fold"/>
</dbReference>
<dbReference type="PROSITE" id="PS00178">
    <property type="entry name" value="AA_TRNA_LIGASE_I"/>
    <property type="match status" value="1"/>
</dbReference>
<dbReference type="SUPFAM" id="SSF55174">
    <property type="entry name" value="Alpha-L RNA-binding motif"/>
    <property type="match status" value="1"/>
</dbReference>
<organism evidence="10 11">
    <name type="scientific">Mycoplasma iguanae</name>
    <dbReference type="NCBI Taxonomy" id="292461"/>
    <lineage>
        <taxon>Bacteria</taxon>
        <taxon>Bacillati</taxon>
        <taxon>Mycoplasmatota</taxon>
        <taxon>Mollicutes</taxon>
        <taxon>Mycoplasmataceae</taxon>
        <taxon>Mycoplasma</taxon>
    </lineage>
</organism>
<dbReference type="Pfam" id="PF22421">
    <property type="entry name" value="SYY_C-terminal"/>
    <property type="match status" value="1"/>
</dbReference>
<feature type="binding site" evidence="8">
    <location>
        <position position="164"/>
    </location>
    <ligand>
        <name>L-tyrosine</name>
        <dbReference type="ChEBI" id="CHEBI:58315"/>
    </ligand>
</feature>
<name>A0ABY5R8S6_9MOLU</name>
<evidence type="ECO:0000256" key="6">
    <source>
        <dbReference type="ARBA" id="ARBA00023146"/>
    </source>
</evidence>
<keyword evidence="11" id="KW-1185">Reference proteome</keyword>
<feature type="short sequence motif" description="'KMSKS' region" evidence="8">
    <location>
        <begin position="222"/>
        <end position="226"/>
    </location>
</feature>
<keyword evidence="8" id="KW-0963">Cytoplasm</keyword>
<comment type="similarity">
    <text evidence="8">Belongs to the class-I aminoacyl-tRNA synthetase family. TyrS type 1 subfamily.</text>
</comment>
<evidence type="ECO:0000313" key="10">
    <source>
        <dbReference type="EMBL" id="UVD81572.1"/>
    </source>
</evidence>
<evidence type="ECO:0000259" key="9">
    <source>
        <dbReference type="Pfam" id="PF22421"/>
    </source>
</evidence>
<comment type="subcellular location">
    <subcellularLocation>
        <location evidence="8">Cytoplasm</location>
    </subcellularLocation>
</comment>
<protein>
    <recommendedName>
        <fullName evidence="8">Tyrosine--tRNA ligase</fullName>
        <ecNumber evidence="8">6.1.1.1</ecNumber>
    </recommendedName>
    <alternativeName>
        <fullName evidence="8">Tyrosyl-tRNA synthetase</fullName>
        <shortName evidence="8">TyrRS</shortName>
    </alternativeName>
</protein>
<dbReference type="HAMAP" id="MF_02006">
    <property type="entry name" value="Tyr_tRNA_synth_type1"/>
    <property type="match status" value="1"/>
</dbReference>
<feature type="domain" description="Tyrosine--tRNA ligase SYY-like C-terminal" evidence="9">
    <location>
        <begin position="327"/>
        <end position="406"/>
    </location>
</feature>
<evidence type="ECO:0000256" key="5">
    <source>
        <dbReference type="ARBA" id="ARBA00022917"/>
    </source>
</evidence>
<dbReference type="PANTHER" id="PTHR11766:SF0">
    <property type="entry name" value="TYROSINE--TRNA LIGASE, MITOCHONDRIAL"/>
    <property type="match status" value="1"/>
</dbReference>
<dbReference type="PRINTS" id="PR01040">
    <property type="entry name" value="TRNASYNTHTYR"/>
</dbReference>
<dbReference type="InterPro" id="IPR024088">
    <property type="entry name" value="Tyr-tRNA-ligase_bac-type"/>
</dbReference>
<feature type="binding site" evidence="8">
    <location>
        <position position="33"/>
    </location>
    <ligand>
        <name>L-tyrosine</name>
        <dbReference type="ChEBI" id="CHEBI:58315"/>
    </ligand>
</feature>
<proteinExistence type="inferred from homology"/>
<reference evidence="10" key="1">
    <citation type="submission" date="2022-08" db="EMBL/GenBank/DDBJ databases">
        <title>Complete genome of Mycoplasma iguanae type strain 2327.</title>
        <authorList>
            <person name="Spergser J."/>
        </authorList>
    </citation>
    <scope>NUCLEOTIDE SEQUENCE</scope>
    <source>
        <strain evidence="10">2327</strain>
    </source>
</reference>
<comment type="subunit">
    <text evidence="8">Homodimer.</text>
</comment>
<dbReference type="CDD" id="cd00805">
    <property type="entry name" value="TyrRS_core"/>
    <property type="match status" value="1"/>
</dbReference>
<evidence type="ECO:0000256" key="3">
    <source>
        <dbReference type="ARBA" id="ARBA00022840"/>
    </source>
</evidence>
<sequence>MKKILADLKVRNILKDITNEEKFLKQSNDEGVYIGFDPTAESLHLGNYIQISILKRFQKAGKKVLAVLGGATGMIGDPSFKAGERALLDYETIIRNKNAVKNQLEAQGLEVFDNFDIYKNMNILDFLREVGKNINISVMINRDSVVSRIQDGLSFTEFSYQLIQGWDFKYLYENFNIKNQFGGSDQWGNIVTGIELIRKYFGDENKAVGLTANLLTDAQGNKFGKSTGGGSLWLDKNKTTPFSMYQFLLNQNDAEVIKLLKWLTFIDIEKINQLEKEHFSLPAHKKAQKILAFEVVKDIHGQNAALEAEKITHLLFNNQINQFTLQDIENLKGAVPFFKVAKSMTLKESLIENKIAISNRELNEFLNNKTIEINGSKEFIVEKAVETFAKWENFFIVKKGKKNYFVFEVMN</sequence>
<evidence type="ECO:0000256" key="8">
    <source>
        <dbReference type="HAMAP-Rule" id="MF_02006"/>
    </source>
</evidence>
<dbReference type="InterPro" id="IPR001412">
    <property type="entry name" value="aa-tRNA-synth_I_CS"/>
</dbReference>
<feature type="short sequence motif" description="'HIGH' region" evidence="8">
    <location>
        <begin position="38"/>
        <end position="47"/>
    </location>
</feature>
<evidence type="ECO:0000313" key="11">
    <source>
        <dbReference type="Proteomes" id="UP001059252"/>
    </source>
</evidence>
<keyword evidence="3 8" id="KW-0067">ATP-binding</keyword>
<comment type="catalytic activity">
    <reaction evidence="7 8">
        <text>tRNA(Tyr) + L-tyrosine + ATP = L-tyrosyl-tRNA(Tyr) + AMP + diphosphate + H(+)</text>
        <dbReference type="Rhea" id="RHEA:10220"/>
        <dbReference type="Rhea" id="RHEA-COMP:9706"/>
        <dbReference type="Rhea" id="RHEA-COMP:9707"/>
        <dbReference type="ChEBI" id="CHEBI:15378"/>
        <dbReference type="ChEBI" id="CHEBI:30616"/>
        <dbReference type="ChEBI" id="CHEBI:33019"/>
        <dbReference type="ChEBI" id="CHEBI:58315"/>
        <dbReference type="ChEBI" id="CHEBI:78442"/>
        <dbReference type="ChEBI" id="CHEBI:78536"/>
        <dbReference type="ChEBI" id="CHEBI:456215"/>
        <dbReference type="EC" id="6.1.1.1"/>
    </reaction>
</comment>
<dbReference type="InterPro" id="IPR024107">
    <property type="entry name" value="Tyr-tRNA-ligase_bac_1"/>
</dbReference>
<evidence type="ECO:0000256" key="4">
    <source>
        <dbReference type="ARBA" id="ARBA00022884"/>
    </source>
</evidence>
<keyword evidence="4" id="KW-0694">RNA-binding</keyword>
<accession>A0ABY5R8S6</accession>
<evidence type="ECO:0000256" key="2">
    <source>
        <dbReference type="ARBA" id="ARBA00022741"/>
    </source>
</evidence>
<dbReference type="EC" id="6.1.1.1" evidence="8"/>
<dbReference type="InterPro" id="IPR036986">
    <property type="entry name" value="S4_RNA-bd_sf"/>
</dbReference>
<dbReference type="EMBL" id="CP102734">
    <property type="protein sequence ID" value="UVD81572.1"/>
    <property type="molecule type" value="Genomic_DNA"/>
</dbReference>
<dbReference type="PANTHER" id="PTHR11766">
    <property type="entry name" value="TYROSYL-TRNA SYNTHETASE"/>
    <property type="match status" value="1"/>
</dbReference>
<gene>
    <name evidence="8 10" type="primary">tyrS</name>
    <name evidence="10" type="ORF">NV226_02495</name>
</gene>
<dbReference type="InterPro" id="IPR054608">
    <property type="entry name" value="SYY-like_C"/>
</dbReference>